<evidence type="ECO:0000256" key="1">
    <source>
        <dbReference type="PROSITE-ProRule" id="PRU00703"/>
    </source>
</evidence>
<feature type="domain" description="CBS" evidence="2">
    <location>
        <begin position="312"/>
        <end position="370"/>
    </location>
</feature>
<dbReference type="InterPro" id="IPR046342">
    <property type="entry name" value="CBS_dom_sf"/>
</dbReference>
<comment type="caution">
    <text evidence="3">The sequence shown here is derived from an EMBL/GenBank/DDBJ whole genome shotgun (WGS) entry which is preliminary data.</text>
</comment>
<dbReference type="SMART" id="SM00116">
    <property type="entry name" value="CBS"/>
    <property type="match status" value="2"/>
</dbReference>
<organism evidence="3 4">
    <name type="scientific">Hylemonella gracilis str. Niagara R</name>
    <dbReference type="NCBI Taxonomy" id="1458275"/>
    <lineage>
        <taxon>Bacteria</taxon>
        <taxon>Pseudomonadati</taxon>
        <taxon>Pseudomonadota</taxon>
        <taxon>Betaproteobacteria</taxon>
        <taxon>Burkholderiales</taxon>
        <taxon>Comamonadaceae</taxon>
        <taxon>Hylemonella</taxon>
    </lineage>
</organism>
<gene>
    <name evidence="3" type="ORF">AZ34_15145</name>
</gene>
<dbReference type="InterPro" id="IPR007065">
    <property type="entry name" value="HPP"/>
</dbReference>
<dbReference type="EMBL" id="JEMG01000001">
    <property type="protein sequence ID" value="EYC52258.1"/>
    <property type="molecule type" value="Genomic_DNA"/>
</dbReference>
<name>A0A016XM18_9BURK</name>
<feature type="domain" description="CBS" evidence="2">
    <location>
        <begin position="241"/>
        <end position="299"/>
    </location>
</feature>
<dbReference type="eggNOG" id="COG3448">
    <property type="taxonomic scope" value="Bacteria"/>
</dbReference>
<dbReference type="PANTHER" id="PTHR33741:SF5">
    <property type="entry name" value="TRANSMEMBRANE PROTEIN DDB_G0269096-RELATED"/>
    <property type="match status" value="1"/>
</dbReference>
<dbReference type="PROSITE" id="PS51371">
    <property type="entry name" value="CBS"/>
    <property type="match status" value="2"/>
</dbReference>
<protein>
    <submittedName>
        <fullName evidence="3">Membrane protein</fullName>
    </submittedName>
</protein>
<dbReference type="Pfam" id="PF04982">
    <property type="entry name" value="TM_HPP"/>
    <property type="match status" value="1"/>
</dbReference>
<dbReference type="Gene3D" id="3.10.580.10">
    <property type="entry name" value="CBS-domain"/>
    <property type="match status" value="1"/>
</dbReference>
<dbReference type="InterPro" id="IPR000644">
    <property type="entry name" value="CBS_dom"/>
</dbReference>
<dbReference type="AlphaFoldDB" id="A0A016XM18"/>
<evidence type="ECO:0000259" key="2">
    <source>
        <dbReference type="PROSITE" id="PS51371"/>
    </source>
</evidence>
<dbReference type="InterPro" id="IPR058581">
    <property type="entry name" value="TM_HPP"/>
</dbReference>
<dbReference type="OrthoDB" id="9811720at2"/>
<sequence>MRFPVSWLAGFKPAQPRVSPREIGLGVLGAALGLLGSAALSHLILGEINPWFIAPMGASTVLLFAAPASPLAQPWPMLAGNLVSAVVGVACMHGFGHGVLAVGLAGAGAITAMFALRCLHPPGGAVALTAVLGGPAIAELGWRYVLWPAGLNSLLLLALALLYSALVRRPYPNRPAPHPHGTTDPLPSARLGFNRAELDAALASQGHQLDISPDGLEQVLVRAQLQASRRQFGDLLCEDIMSRDVIAAGPRDRVDAAWAQLITHKIKALPVVRDDGTLAGIVSLHDFFLAQSAPDPRQLPVMNTARHVQDIMTRRVRVARPAQPLVELVELFSDGGLHHLPVVDGALRVVGMITQSDVVAALFKASPRPLAPAPSHPAP</sequence>
<accession>A0A016XM18</accession>
<dbReference type="Proteomes" id="UP000023268">
    <property type="component" value="Unassembled WGS sequence"/>
</dbReference>
<dbReference type="RefSeq" id="WP_035609458.1">
    <property type="nucleotide sequence ID" value="NZ_JEMG01000001.1"/>
</dbReference>
<proteinExistence type="predicted"/>
<evidence type="ECO:0000313" key="4">
    <source>
        <dbReference type="Proteomes" id="UP000023268"/>
    </source>
</evidence>
<dbReference type="STRING" id="1458275.AZ34_15145"/>
<keyword evidence="1" id="KW-0129">CBS domain</keyword>
<reference evidence="3 4" key="1">
    <citation type="submission" date="2014-02" db="EMBL/GenBank/DDBJ databases">
        <title>Draft Genome of Hylemonella gracilis isolated from the Niagara River.</title>
        <authorList>
            <person name="Pawlowski D.R."/>
            <person name="Koudelka G.B."/>
        </authorList>
    </citation>
    <scope>NUCLEOTIDE SEQUENCE [LARGE SCALE GENOMIC DNA]</scope>
    <source>
        <strain evidence="3 4">Niagara R</strain>
    </source>
</reference>
<dbReference type="CDD" id="cd04600">
    <property type="entry name" value="CBS_pair_HPP_assoc"/>
    <property type="match status" value="1"/>
</dbReference>
<dbReference type="PANTHER" id="PTHR33741">
    <property type="entry name" value="TRANSMEMBRANE PROTEIN DDB_G0269096-RELATED"/>
    <property type="match status" value="1"/>
</dbReference>
<dbReference type="Pfam" id="PF00571">
    <property type="entry name" value="CBS"/>
    <property type="match status" value="2"/>
</dbReference>
<evidence type="ECO:0000313" key="3">
    <source>
        <dbReference type="EMBL" id="EYC52258.1"/>
    </source>
</evidence>
<dbReference type="SUPFAM" id="SSF54631">
    <property type="entry name" value="CBS-domain pair"/>
    <property type="match status" value="1"/>
</dbReference>